<name>A0A853EJL8_9ACTO</name>
<comment type="caution">
    <text evidence="1">The sequence shown here is derived from an EMBL/GenBank/DDBJ whole genome shotgun (WGS) entry which is preliminary data.</text>
</comment>
<gene>
    <name evidence="1" type="ORF">HZZ05_01510</name>
</gene>
<dbReference type="AlphaFoldDB" id="A0A853EJL8"/>
<proteinExistence type="predicted"/>
<dbReference type="Proteomes" id="UP000572528">
    <property type="component" value="Unassembled WGS sequence"/>
</dbReference>
<reference evidence="1 2" key="1">
    <citation type="submission" date="2020-07" db="EMBL/GenBank/DDBJ databases">
        <title>MOT database genomes.</title>
        <authorList>
            <person name="Joseph S."/>
            <person name="Aduse-Opoku J."/>
            <person name="Hashim A."/>
            <person name="Wade W."/>
            <person name="Curtis M."/>
        </authorList>
    </citation>
    <scope>NUCLEOTIDE SEQUENCE [LARGE SCALE GENOMIC DNA]</scope>
    <source>
        <strain evidence="1 2">WMus004</strain>
    </source>
</reference>
<evidence type="ECO:0000313" key="1">
    <source>
        <dbReference type="EMBL" id="NYS68221.1"/>
    </source>
</evidence>
<protein>
    <submittedName>
        <fullName evidence="1">Uncharacterized protein</fullName>
    </submittedName>
</protein>
<dbReference type="EMBL" id="JACBXV010000009">
    <property type="protein sequence ID" value="NYS68221.1"/>
    <property type="molecule type" value="Genomic_DNA"/>
</dbReference>
<sequence>MPNPKELITPCKFYVAQAAITAAERGESVVRPECEDIIARLADLIRQNISTK</sequence>
<dbReference type="RefSeq" id="WP_179899563.1">
    <property type="nucleotide sequence ID" value="NZ_JACBXV010000009.1"/>
</dbReference>
<accession>A0A853EJL8</accession>
<evidence type="ECO:0000313" key="2">
    <source>
        <dbReference type="Proteomes" id="UP000572528"/>
    </source>
</evidence>
<organism evidence="1 2">
    <name type="scientific">Actinomyces bowdenii</name>
    <dbReference type="NCBI Taxonomy" id="131109"/>
    <lineage>
        <taxon>Bacteria</taxon>
        <taxon>Bacillati</taxon>
        <taxon>Actinomycetota</taxon>
        <taxon>Actinomycetes</taxon>
        <taxon>Actinomycetales</taxon>
        <taxon>Actinomycetaceae</taxon>
        <taxon>Actinomyces</taxon>
    </lineage>
</organism>